<dbReference type="Proteomes" id="UP000789901">
    <property type="component" value="Unassembled WGS sequence"/>
</dbReference>
<proteinExistence type="inferred from homology"/>
<feature type="region of interest" description="Disordered" evidence="6">
    <location>
        <begin position="275"/>
        <end position="323"/>
    </location>
</feature>
<gene>
    <name evidence="8" type="ORF">GMARGA_LOCUS8045</name>
</gene>
<dbReference type="InterPro" id="IPR002553">
    <property type="entry name" value="Clathrin/coatomer_adapt-like_N"/>
</dbReference>
<dbReference type="Gene3D" id="1.25.10.10">
    <property type="entry name" value="Leucine-rich Repeat Variant"/>
    <property type="match status" value="1"/>
</dbReference>
<comment type="similarity">
    <text evidence="2">Belongs to the adaptor complexes large subunit family.</text>
</comment>
<dbReference type="PROSITE" id="PS50942">
    <property type="entry name" value="ENTH"/>
    <property type="match status" value="1"/>
</dbReference>
<evidence type="ECO:0000313" key="9">
    <source>
        <dbReference type="Proteomes" id="UP000789901"/>
    </source>
</evidence>
<dbReference type="Pfam" id="PF01602">
    <property type="entry name" value="Adaptin_N"/>
    <property type="match status" value="1"/>
</dbReference>
<dbReference type="Gene3D" id="1.20.58.150">
    <property type="entry name" value="ANTH domain"/>
    <property type="match status" value="1"/>
</dbReference>
<dbReference type="SUPFAM" id="SSF48371">
    <property type="entry name" value="ARM repeat"/>
    <property type="match status" value="1"/>
</dbReference>
<dbReference type="EMBL" id="CAJVQB010004043">
    <property type="protein sequence ID" value="CAG8625216.1"/>
    <property type="molecule type" value="Genomic_DNA"/>
</dbReference>
<dbReference type="SUPFAM" id="SSF89009">
    <property type="entry name" value="GAT-like domain"/>
    <property type="match status" value="1"/>
</dbReference>
<protein>
    <submittedName>
        <fullName evidence="8">39014_t:CDS:1</fullName>
    </submittedName>
</protein>
<dbReference type="Gene3D" id="1.25.40.90">
    <property type="match status" value="1"/>
</dbReference>
<keyword evidence="9" id="KW-1185">Reference proteome</keyword>
<comment type="subcellular location">
    <subcellularLocation>
        <location evidence="1">Endomembrane system</location>
    </subcellularLocation>
</comment>
<evidence type="ECO:0000256" key="4">
    <source>
        <dbReference type="ARBA" id="ARBA00022927"/>
    </source>
</evidence>
<keyword evidence="5" id="KW-0472">Membrane</keyword>
<evidence type="ECO:0000256" key="1">
    <source>
        <dbReference type="ARBA" id="ARBA00004308"/>
    </source>
</evidence>
<keyword evidence="3" id="KW-0813">Transport</keyword>
<evidence type="ECO:0000256" key="6">
    <source>
        <dbReference type="SAM" id="MobiDB-lite"/>
    </source>
</evidence>
<dbReference type="InterPro" id="IPR013809">
    <property type="entry name" value="ENTH"/>
</dbReference>
<evidence type="ECO:0000313" key="8">
    <source>
        <dbReference type="EMBL" id="CAG8625216.1"/>
    </source>
</evidence>
<dbReference type="InterPro" id="IPR008942">
    <property type="entry name" value="ENTH_VHS"/>
</dbReference>
<dbReference type="PANTHER" id="PTHR11134">
    <property type="entry name" value="ADAPTOR COMPLEX SUBUNIT BETA FAMILY MEMBER"/>
    <property type="match status" value="1"/>
</dbReference>
<dbReference type="Pfam" id="PF07651">
    <property type="entry name" value="ANTH"/>
    <property type="match status" value="1"/>
</dbReference>
<evidence type="ECO:0000256" key="3">
    <source>
        <dbReference type="ARBA" id="ARBA00022448"/>
    </source>
</evidence>
<feature type="domain" description="ENTH" evidence="7">
    <location>
        <begin position="1"/>
        <end position="124"/>
    </location>
</feature>
<feature type="compositionally biased region" description="Basic and acidic residues" evidence="6">
    <location>
        <begin position="275"/>
        <end position="294"/>
    </location>
</feature>
<dbReference type="SUPFAM" id="SSF48464">
    <property type="entry name" value="ENTH/VHS domain"/>
    <property type="match status" value="1"/>
</dbReference>
<name>A0ABN7UP59_GIGMA</name>
<dbReference type="InterPro" id="IPR016024">
    <property type="entry name" value="ARM-type_fold"/>
</dbReference>
<reference evidence="8 9" key="1">
    <citation type="submission" date="2021-06" db="EMBL/GenBank/DDBJ databases">
        <authorList>
            <person name="Kallberg Y."/>
            <person name="Tangrot J."/>
            <person name="Rosling A."/>
        </authorList>
    </citation>
    <scope>NUCLEOTIDE SEQUENCE [LARGE SCALE GENOMIC DNA]</scope>
    <source>
        <strain evidence="8 9">120-4 pot B 10/14</strain>
    </source>
</reference>
<keyword evidence="4" id="KW-0653">Protein transport</keyword>
<dbReference type="InterPro" id="IPR026739">
    <property type="entry name" value="AP_beta"/>
</dbReference>
<feature type="non-terminal residue" evidence="8">
    <location>
        <position position="1158"/>
    </location>
</feature>
<organism evidence="8 9">
    <name type="scientific">Gigaspora margarita</name>
    <dbReference type="NCBI Taxonomy" id="4874"/>
    <lineage>
        <taxon>Eukaryota</taxon>
        <taxon>Fungi</taxon>
        <taxon>Fungi incertae sedis</taxon>
        <taxon>Mucoromycota</taxon>
        <taxon>Glomeromycotina</taxon>
        <taxon>Glomeromycetes</taxon>
        <taxon>Diversisporales</taxon>
        <taxon>Gigasporaceae</taxon>
        <taxon>Gigaspora</taxon>
    </lineage>
</organism>
<dbReference type="CDD" id="cd16988">
    <property type="entry name" value="ANTH_N_YAP180"/>
    <property type="match status" value="1"/>
</dbReference>
<accession>A0ABN7UP59</accession>
<feature type="compositionally biased region" description="Low complexity" evidence="6">
    <location>
        <begin position="296"/>
        <end position="310"/>
    </location>
</feature>
<dbReference type="SMART" id="SM00273">
    <property type="entry name" value="ENTH"/>
    <property type="match status" value="1"/>
</dbReference>
<dbReference type="InterPro" id="IPR011989">
    <property type="entry name" value="ARM-like"/>
</dbReference>
<dbReference type="InterPro" id="IPR014712">
    <property type="entry name" value="ANTH_dom_sf"/>
</dbReference>
<evidence type="ECO:0000256" key="2">
    <source>
        <dbReference type="ARBA" id="ARBA00006613"/>
    </source>
</evidence>
<evidence type="ECO:0000259" key="7">
    <source>
        <dbReference type="PROSITE" id="PS50942"/>
    </source>
</evidence>
<sequence length="1158" mass="130167">MEKAVRKATKPKCAAPKAKYLKVLIEATSDEIALTSALRYLNHRLKEHSWTVVFKSLIVVHVLMRKGANTRVLNCLVRDPTILNVSSFRDKSGTQGAEQTKNIHTYAAYIEEKVAVYRDLKVDFVREKLDNGESRLRQLPVEKGLLREVEVLQRQIAALLNCKFFIDEVNNEVTLTAFRLLVEDLLTLFQATNEGVINVLEHYIEMSRVDAKTSLQIYKKYVQQTEKVVDYLSIAKKMRTALGMSVPNLKHAPTSLTATLEDYVNDPDFEENRRKYKLSKEDKNKDLKQDKQPVDSKNSSNSTPKNTVKSIEPSVPSNATKTSSKEKEFIDFFSSIEQEQTLIFGPLQTYSPTNSLNRSVTNPFIGIQHQRINEFSSQPQITQSPVTPHDTNPFRSTILGQDMSSNRSSTLPSVQQNPFQSPISTSSYSNPFTSMNTIQSQPLSPLSPQSMQITQIQSNPILDVDSNPFRRSMLPTTFNPFPQSMPQGPPINYQIDPMNSNDSSFPINQFQTHTAGNLTGENYELRADLNSEYRDRRKDAIKKVIANMTVGKDVSGLFPDVLKNMQTDDLEQKKLVYLYLMNYAKTQPELVILAVNTFVKDTDDSNPLIRALAIRTMGCIRVEKIIDYLCEPLRKCLRDENPYVRKTAAICVAKLYDLSPNLAIDNGFVSTLQDMVSDANPMVVANAVTALAEINESSSTKDIFIINAPTLTKLLVALNECTEWGRIAILAALAEYKPADSKEAEHIVERVVPQFQHVNGSVVLSAIKVIMIYMRAIKNEEAIRQLVRKMAPPLVTLLASAPEVQYVALRNINIILQKRPEILANEMRVFFCKYNDPPYVKIEKLEIMIKLANERNIDQLLSELKEKSVRAIGQCAIKISEASERCVNVLLDLINTKVNYVVQEAIVVIKNLDALDEPEAKASLIWIIGEYAERIENADELILTFLDTFRDENFQVQLQLVTASVKLFLKKPQSAQNIVQRSLQIATTECDNPDIRDRAYIYWRLLSTDPQAAKAVVLSDKPPISVQSNAISSSLLEELISNISTLASVYHKPPETFLGRGRFGADAVQRRAIEEQEEASRESPIQAQTKTNIENLLDLDFSDTNTVNSTTSSLPSSSKSITQPTANVDDLLDLFNDNTITSTQSSSNIQNNSVSNDL</sequence>
<evidence type="ECO:0000256" key="5">
    <source>
        <dbReference type="ARBA" id="ARBA00023136"/>
    </source>
</evidence>
<dbReference type="InterPro" id="IPR011417">
    <property type="entry name" value="ANTH_dom"/>
</dbReference>
<comment type="caution">
    <text evidence="8">The sequence shown here is derived from an EMBL/GenBank/DDBJ whole genome shotgun (WGS) entry which is preliminary data.</text>
</comment>